<comment type="caution">
    <text evidence="1">The sequence shown here is derived from an EMBL/GenBank/DDBJ whole genome shotgun (WGS) entry which is preliminary data.</text>
</comment>
<keyword evidence="5" id="KW-1185">Reference proteome</keyword>
<name>A0A813WDE8_9BILA</name>
<dbReference type="EMBL" id="CAJNOK010004023">
    <property type="protein sequence ID" value="CAF0923363.1"/>
    <property type="molecule type" value="Genomic_DNA"/>
</dbReference>
<dbReference type="EMBL" id="CAJOBA010004025">
    <property type="protein sequence ID" value="CAF3700540.1"/>
    <property type="molecule type" value="Genomic_DNA"/>
</dbReference>
<protein>
    <submittedName>
        <fullName evidence="1">Uncharacterized protein</fullName>
    </submittedName>
</protein>
<dbReference type="Proteomes" id="UP000681722">
    <property type="component" value="Unassembled WGS sequence"/>
</dbReference>
<organism evidence="1 5">
    <name type="scientific">Didymodactylos carnosus</name>
    <dbReference type="NCBI Taxonomy" id="1234261"/>
    <lineage>
        <taxon>Eukaryota</taxon>
        <taxon>Metazoa</taxon>
        <taxon>Spiralia</taxon>
        <taxon>Gnathifera</taxon>
        <taxon>Rotifera</taxon>
        <taxon>Eurotatoria</taxon>
        <taxon>Bdelloidea</taxon>
        <taxon>Philodinida</taxon>
        <taxon>Philodinidae</taxon>
        <taxon>Didymodactylos</taxon>
    </lineage>
</organism>
<proteinExistence type="predicted"/>
<accession>A0A813WDE8</accession>
<gene>
    <name evidence="1" type="ORF">GPM918_LOCUS5979</name>
    <name evidence="2" type="ORF">OVA965_LOCUS10743</name>
    <name evidence="3" type="ORF">SRO942_LOCUS5972</name>
    <name evidence="4" type="ORF">TMI583_LOCUS10739</name>
</gene>
<reference evidence="1" key="1">
    <citation type="submission" date="2021-02" db="EMBL/GenBank/DDBJ databases">
        <authorList>
            <person name="Nowell W R."/>
        </authorList>
    </citation>
    <scope>NUCLEOTIDE SEQUENCE</scope>
</reference>
<dbReference type="Proteomes" id="UP000682733">
    <property type="component" value="Unassembled WGS sequence"/>
</dbReference>
<dbReference type="Proteomes" id="UP000677228">
    <property type="component" value="Unassembled WGS sequence"/>
</dbReference>
<dbReference type="OrthoDB" id="9972138at2759"/>
<evidence type="ECO:0000313" key="3">
    <source>
        <dbReference type="EMBL" id="CAF3636694.1"/>
    </source>
</evidence>
<evidence type="ECO:0000313" key="5">
    <source>
        <dbReference type="Proteomes" id="UP000663829"/>
    </source>
</evidence>
<sequence>MLDRTKQAFICPHTTCKCSAVSDTVGFKFKGWDLSNCKFCGCTNAAMANCKQACIDTVSNYAKMGCGKLVGGSYVVPKHDAGSCSKGIHETKFKCAS</sequence>
<evidence type="ECO:0000313" key="2">
    <source>
        <dbReference type="EMBL" id="CAF0923363.1"/>
    </source>
</evidence>
<evidence type="ECO:0000313" key="1">
    <source>
        <dbReference type="EMBL" id="CAF0849175.1"/>
    </source>
</evidence>
<dbReference type="EMBL" id="CAJNOQ010000896">
    <property type="protein sequence ID" value="CAF0849175.1"/>
    <property type="molecule type" value="Genomic_DNA"/>
</dbReference>
<evidence type="ECO:0000313" key="4">
    <source>
        <dbReference type="EMBL" id="CAF3700540.1"/>
    </source>
</evidence>
<dbReference type="AlphaFoldDB" id="A0A813WDE8"/>
<dbReference type="EMBL" id="CAJOBC010000895">
    <property type="protein sequence ID" value="CAF3636694.1"/>
    <property type="molecule type" value="Genomic_DNA"/>
</dbReference>
<dbReference type="Proteomes" id="UP000663829">
    <property type="component" value="Unassembled WGS sequence"/>
</dbReference>